<keyword evidence="4" id="KW-0479">Metal-binding</keyword>
<evidence type="ECO:0000256" key="6">
    <source>
        <dbReference type="ARBA" id="ARBA00023004"/>
    </source>
</evidence>
<dbReference type="Pfam" id="PF01328">
    <property type="entry name" value="Peroxidase_2"/>
    <property type="match status" value="1"/>
</dbReference>
<keyword evidence="5" id="KW-0560">Oxidoreductase</keyword>
<evidence type="ECO:0000256" key="8">
    <source>
        <dbReference type="SAM" id="MobiDB-lite"/>
    </source>
</evidence>
<gene>
    <name evidence="11" type="ORF">GQ607_014461</name>
</gene>
<keyword evidence="2" id="KW-0575">Peroxidase</keyword>
<dbReference type="SUPFAM" id="SSF51735">
    <property type="entry name" value="NAD(P)-binding Rossmann-fold domains"/>
    <property type="match status" value="1"/>
</dbReference>
<dbReference type="Gene3D" id="1.10.489.10">
    <property type="entry name" value="Chloroperoxidase-like"/>
    <property type="match status" value="1"/>
</dbReference>
<keyword evidence="6" id="KW-0408">Iron</keyword>
<evidence type="ECO:0000313" key="11">
    <source>
        <dbReference type="EMBL" id="KAF0318335.1"/>
    </source>
</evidence>
<dbReference type="OrthoDB" id="10262413at2759"/>
<evidence type="ECO:0000256" key="2">
    <source>
        <dbReference type="ARBA" id="ARBA00022559"/>
    </source>
</evidence>
<evidence type="ECO:0000256" key="7">
    <source>
        <dbReference type="ARBA" id="ARBA00025795"/>
    </source>
</evidence>
<feature type="signal peptide" evidence="9">
    <location>
        <begin position="1"/>
        <end position="17"/>
    </location>
</feature>
<dbReference type="PANTHER" id="PTHR33577">
    <property type="entry name" value="STERIGMATOCYSTIN BIOSYNTHESIS PEROXIDASE STCC-RELATED"/>
    <property type="match status" value="1"/>
</dbReference>
<proteinExistence type="inferred from homology"/>
<reference evidence="11 12" key="1">
    <citation type="submission" date="2019-12" db="EMBL/GenBank/DDBJ databases">
        <title>A genome sequence resource for the geographically widespread anthracnose pathogen Colletotrichum asianum.</title>
        <authorList>
            <person name="Meng Y."/>
        </authorList>
    </citation>
    <scope>NUCLEOTIDE SEQUENCE [LARGE SCALE GENOMIC DNA]</scope>
    <source>
        <strain evidence="11 12">ICMP 18580</strain>
    </source>
</reference>
<dbReference type="InterPro" id="IPR036851">
    <property type="entry name" value="Chloroperoxidase-like_sf"/>
</dbReference>
<comment type="cofactor">
    <cofactor evidence="1">
        <name>heme b</name>
        <dbReference type="ChEBI" id="CHEBI:60344"/>
    </cofactor>
</comment>
<keyword evidence="12" id="KW-1185">Reference proteome</keyword>
<feature type="chain" id="PRO_5034905623" evidence="9">
    <location>
        <begin position="18"/>
        <end position="648"/>
    </location>
</feature>
<comment type="caution">
    <text evidence="11">The sequence shown here is derived from an EMBL/GenBank/DDBJ whole genome shotgun (WGS) entry which is preliminary data.</text>
</comment>
<sequence length="648" mass="69865">MRVPLVSFALFTAAVLGQDAEHQWQAAGANDLRSPCPLLNSLANHGYLPRTGRNISVDALIEGMHAGLNLRDDAKLFFRLQGNKALTASSTGDAQTFHLSDLITHDLIEHDASLSRADIHFGDNWSFNQTIFDETKSYWPADLISISDAAKALVARQKTAKAVNPEFNLPLDGYTNSLGQTAMYLGLFGDYEDGYARKDWVVYFFENERLPFELGWARRSDDDKIPATGILALTTKVAVHYLAAKIGLLFSAHHILCTKMPSQKPKILLMGATGYVGGSVLHHLLAHPDLTTTITPSNPITLPIRPGNPSSSSPSRAELLTATYGPRVRPVHITSLDDAQTLTRLASQHDLVINAASGFHPSSAEALVLGLAQRRKTHHRPGAPPPWMIHTSGTSNIADRPLSGVPRPDVEHDDANSQSVFAFEEAENRREWYPQRAAELVVLRTASETGVSAASIQAPCIFGTGSGLFNRAGLTVPVMMSFVLAHGFGIRVGDGSGCIDTVHVADLADLYVLCVRDIVHNAGANVPSGTGGIIFPAVGRTLTAEIPKRCLDVAFATGNLPLEDGPQAPEIREWSIEDAAATTAGNVAVAETGYAGHRKTKGTVARERLGWAPVYLEEAWEKDFETELRAALNGQRGSTMAACIANTK</sequence>
<protein>
    <submittedName>
        <fullName evidence="11">NAD dependent epimerase/dehydratase</fullName>
    </submittedName>
</protein>
<dbReference type="AlphaFoldDB" id="A0A8H3W2M6"/>
<comment type="similarity">
    <text evidence="7">Belongs to the chloroperoxidase family.</text>
</comment>
<dbReference type="PANTHER" id="PTHR33577:SF19">
    <property type="entry name" value="HEME HALOPEROXIDASE FAMILY PROFILE DOMAIN-CONTAINING PROTEIN-RELATED"/>
    <property type="match status" value="1"/>
</dbReference>
<evidence type="ECO:0000259" key="10">
    <source>
        <dbReference type="PROSITE" id="PS51405"/>
    </source>
</evidence>
<dbReference type="PROSITE" id="PS51405">
    <property type="entry name" value="HEME_HALOPEROXIDASE"/>
    <property type="match status" value="1"/>
</dbReference>
<dbReference type="SUPFAM" id="SSF47571">
    <property type="entry name" value="Cloroperoxidase"/>
    <property type="match status" value="1"/>
</dbReference>
<dbReference type="Gene3D" id="3.40.50.720">
    <property type="entry name" value="NAD(P)-binding Rossmann-like Domain"/>
    <property type="match status" value="1"/>
</dbReference>
<organism evidence="11 12">
    <name type="scientific">Colletotrichum asianum</name>
    <dbReference type="NCBI Taxonomy" id="702518"/>
    <lineage>
        <taxon>Eukaryota</taxon>
        <taxon>Fungi</taxon>
        <taxon>Dikarya</taxon>
        <taxon>Ascomycota</taxon>
        <taxon>Pezizomycotina</taxon>
        <taxon>Sordariomycetes</taxon>
        <taxon>Hypocreomycetidae</taxon>
        <taxon>Glomerellales</taxon>
        <taxon>Glomerellaceae</taxon>
        <taxon>Colletotrichum</taxon>
        <taxon>Colletotrichum gloeosporioides species complex</taxon>
    </lineage>
</organism>
<evidence type="ECO:0000256" key="4">
    <source>
        <dbReference type="ARBA" id="ARBA00022723"/>
    </source>
</evidence>
<dbReference type="Proteomes" id="UP000434172">
    <property type="component" value="Unassembled WGS sequence"/>
</dbReference>
<dbReference type="GO" id="GO:0004601">
    <property type="term" value="F:peroxidase activity"/>
    <property type="evidence" value="ECO:0007669"/>
    <property type="project" value="UniProtKB-KW"/>
</dbReference>
<name>A0A8H3W2M6_9PEZI</name>
<keyword evidence="9" id="KW-0732">Signal</keyword>
<evidence type="ECO:0000313" key="12">
    <source>
        <dbReference type="Proteomes" id="UP000434172"/>
    </source>
</evidence>
<dbReference type="InterPro" id="IPR000028">
    <property type="entry name" value="Chloroperoxidase"/>
</dbReference>
<evidence type="ECO:0000256" key="9">
    <source>
        <dbReference type="SAM" id="SignalP"/>
    </source>
</evidence>
<evidence type="ECO:0000256" key="5">
    <source>
        <dbReference type="ARBA" id="ARBA00023002"/>
    </source>
</evidence>
<feature type="region of interest" description="Disordered" evidence="8">
    <location>
        <begin position="297"/>
        <end position="316"/>
    </location>
</feature>
<dbReference type="EMBL" id="WOWK01000112">
    <property type="protein sequence ID" value="KAF0318335.1"/>
    <property type="molecule type" value="Genomic_DNA"/>
</dbReference>
<evidence type="ECO:0000256" key="1">
    <source>
        <dbReference type="ARBA" id="ARBA00001970"/>
    </source>
</evidence>
<dbReference type="InterPro" id="IPR036291">
    <property type="entry name" value="NAD(P)-bd_dom_sf"/>
</dbReference>
<accession>A0A8H3W2M6</accession>
<feature type="domain" description="Heme haloperoxidase family profile" evidence="10">
    <location>
        <begin position="20"/>
        <end position="232"/>
    </location>
</feature>
<keyword evidence="3" id="KW-0349">Heme</keyword>
<evidence type="ECO:0000256" key="3">
    <source>
        <dbReference type="ARBA" id="ARBA00022617"/>
    </source>
</evidence>
<dbReference type="GO" id="GO:0046872">
    <property type="term" value="F:metal ion binding"/>
    <property type="evidence" value="ECO:0007669"/>
    <property type="project" value="UniProtKB-KW"/>
</dbReference>